<proteinExistence type="predicted"/>
<dbReference type="Gene3D" id="3.40.50.1820">
    <property type="entry name" value="alpha/beta hydrolase"/>
    <property type="match status" value="1"/>
</dbReference>
<name>A0A2P2C142_9ZZZZ</name>
<evidence type="ECO:0000313" key="3">
    <source>
        <dbReference type="EMBL" id="CUR55737.1"/>
    </source>
</evidence>
<dbReference type="PANTHER" id="PTHR42776">
    <property type="entry name" value="SERINE PEPTIDASE S9 FAMILY MEMBER"/>
    <property type="match status" value="1"/>
</dbReference>
<dbReference type="EC" id="3.4.19.1" evidence="3"/>
<protein>
    <submittedName>
        <fullName evidence="3">Putative Acylaminoacyl-peptidase</fullName>
        <ecNumber evidence="3">3.4.19.1</ecNumber>
    </submittedName>
</protein>
<dbReference type="InterPro" id="IPR015943">
    <property type="entry name" value="WD40/YVTN_repeat-like_dom_sf"/>
</dbReference>
<feature type="domain" description="Peptidase S9 prolyl oligopeptidase catalytic" evidence="2">
    <location>
        <begin position="397"/>
        <end position="580"/>
    </location>
</feature>
<dbReference type="InterPro" id="IPR029058">
    <property type="entry name" value="AB_hydrolase_fold"/>
</dbReference>
<dbReference type="EMBL" id="CZKA01000023">
    <property type="protein sequence ID" value="CUR55737.1"/>
    <property type="molecule type" value="Genomic_DNA"/>
</dbReference>
<gene>
    <name evidence="3" type="ORF">NOCA230069</name>
</gene>
<evidence type="ECO:0000256" key="1">
    <source>
        <dbReference type="ARBA" id="ARBA00022801"/>
    </source>
</evidence>
<dbReference type="GO" id="GO:0004252">
    <property type="term" value="F:serine-type endopeptidase activity"/>
    <property type="evidence" value="ECO:0007669"/>
    <property type="project" value="TreeGrafter"/>
</dbReference>
<dbReference type="PANTHER" id="PTHR42776:SF27">
    <property type="entry name" value="DIPEPTIDYL PEPTIDASE FAMILY MEMBER 6"/>
    <property type="match status" value="1"/>
</dbReference>
<dbReference type="Pfam" id="PF00326">
    <property type="entry name" value="Peptidase_S9"/>
    <property type="match status" value="1"/>
</dbReference>
<dbReference type="SUPFAM" id="SSF53474">
    <property type="entry name" value="alpha/beta-Hydrolases"/>
    <property type="match status" value="1"/>
</dbReference>
<dbReference type="Gene3D" id="2.130.10.10">
    <property type="entry name" value="YVTN repeat-like/Quinoprotein amine dehydrogenase"/>
    <property type="match status" value="1"/>
</dbReference>
<dbReference type="AlphaFoldDB" id="A0A2P2C142"/>
<evidence type="ECO:0000259" key="2">
    <source>
        <dbReference type="Pfam" id="PF00326"/>
    </source>
</evidence>
<keyword evidence="1 3" id="KW-0378">Hydrolase</keyword>
<accession>A0A2P2C142</accession>
<dbReference type="GO" id="GO:0006508">
    <property type="term" value="P:proteolysis"/>
    <property type="evidence" value="ECO:0007669"/>
    <property type="project" value="InterPro"/>
</dbReference>
<reference evidence="3" key="1">
    <citation type="submission" date="2015-08" db="EMBL/GenBank/DDBJ databases">
        <authorList>
            <person name="Babu N.S."/>
            <person name="Beckwith C.J."/>
            <person name="Beseler K.G."/>
            <person name="Brison A."/>
            <person name="Carone J.V."/>
            <person name="Caskin T.P."/>
            <person name="Diamond M."/>
            <person name="Durham M.E."/>
            <person name="Foxe J.M."/>
            <person name="Go M."/>
            <person name="Henderson B.A."/>
            <person name="Jones I.B."/>
            <person name="McGettigan J.A."/>
            <person name="Micheletti S.J."/>
            <person name="Nasrallah M.E."/>
            <person name="Ortiz D."/>
            <person name="Piller C.R."/>
            <person name="Privatt S.R."/>
            <person name="Schneider S.L."/>
            <person name="Sharp S."/>
            <person name="Smith T.C."/>
            <person name="Stanton J.D."/>
            <person name="Ullery H.E."/>
            <person name="Wilson R.J."/>
            <person name="Serrano M.G."/>
            <person name="Buck G."/>
            <person name="Lee V."/>
            <person name="Wang Y."/>
            <person name="Carvalho R."/>
            <person name="Voegtly L."/>
            <person name="Shi R."/>
            <person name="Duckworth R."/>
            <person name="Johnson A."/>
            <person name="Loviza R."/>
            <person name="Walstead R."/>
            <person name="Shah Z."/>
            <person name="Kiflezghi M."/>
            <person name="Wade K."/>
            <person name="Ball S.L."/>
            <person name="Bradley K.W."/>
            <person name="Asai D.J."/>
            <person name="Bowman C.A."/>
            <person name="Russell D.A."/>
            <person name="Pope W.H."/>
            <person name="Jacobs-Sera D."/>
            <person name="Hendrix R.W."/>
            <person name="Hatfull G.F."/>
        </authorList>
    </citation>
    <scope>NUCLEOTIDE SEQUENCE</scope>
</reference>
<organism evidence="3">
    <name type="scientific">metagenome</name>
    <dbReference type="NCBI Taxonomy" id="256318"/>
    <lineage>
        <taxon>unclassified sequences</taxon>
        <taxon>metagenomes</taxon>
    </lineage>
</organism>
<sequence length="607" mass="64795">MESRFEIPYLLSVRPAPGPSGRALLVENHPEVALGRVWDGVSQAGVGELLPFPVGLGAALMPEGDWVVELDDDGGSEVGHLRARSVDGRDSLDLTPELPSYVVRGLEPSADGSVLVATVVDDDGFHVLAIPTRPWGRATRVYSSPSEAWYAHVSADGTLVSVDTTSHNPHVRRPAVTVVEVDTGRPVAVLNDLPDGPVRAIRFSPEVGDPRVLVSTERSGFARPALWNPRSGVRQDFDLAELSGEVMPLDWHAASGSVLAVHVDGGIHRLLRLHEETGAADEISAGLGSYADPDVADIYAFISQSYFNPDGSVAVVSSRWDTPRHVTRLEQGGDLSVVIPPAAVPPGRSFSSQLVTSRDGTLVQLWWARPAGTSRGTLLEVHGGPNLVTVDGYSPSAQAWLDAGFSYASLNYRGSVTFGRDFREGFWGAGGDRELEDIEAAVAWLQDQGLASPATTFITGPSYGGHLTLLSLGRLPHLFAGGLAHVAMADWKAAWADMNPALRGAWTAFLGGTPEEVPEILERYSAVNFVSEVTASVWLNQGARDTRTPAAQAQRYADALAAAGGDVVIDWFDAGHEPTGLRGAAADQERMLELVERTLAGQAWSNR</sequence>
<dbReference type="InterPro" id="IPR001375">
    <property type="entry name" value="Peptidase_S9_cat"/>
</dbReference>
<dbReference type="SUPFAM" id="SSF69322">
    <property type="entry name" value="Tricorn protease domain 2"/>
    <property type="match status" value="1"/>
</dbReference>
<dbReference type="GO" id="GO:0008242">
    <property type="term" value="F:omega peptidase activity"/>
    <property type="evidence" value="ECO:0007669"/>
    <property type="project" value="UniProtKB-EC"/>
</dbReference>